<evidence type="ECO:0000256" key="7">
    <source>
        <dbReference type="ARBA" id="ARBA00022824"/>
    </source>
</evidence>
<evidence type="ECO:0000256" key="3">
    <source>
        <dbReference type="ARBA" id="ARBA00022676"/>
    </source>
</evidence>
<evidence type="ECO:0000256" key="8">
    <source>
        <dbReference type="ARBA" id="ARBA00022989"/>
    </source>
</evidence>
<dbReference type="FunFam" id="3.40.50.2000:FF:000001">
    <property type="entry name" value="UDP-glucuronosyltransferase"/>
    <property type="match status" value="1"/>
</dbReference>
<dbReference type="Pfam" id="PF00201">
    <property type="entry name" value="UDPGT"/>
    <property type="match status" value="1"/>
</dbReference>
<dbReference type="InterPro" id="IPR050271">
    <property type="entry name" value="UDP-glycosyltransferase"/>
</dbReference>
<keyword evidence="5 14" id="KW-0812">Transmembrane</keyword>
<comment type="catalytic activity">
    <reaction evidence="12">
        <text>(E)-ferulate + UDP-alpha-D-glucuronate = (E)-ferulic acid beta-D-glucuronate ester + UDP</text>
        <dbReference type="Rhea" id="RHEA:79955"/>
        <dbReference type="ChEBI" id="CHEBI:29749"/>
        <dbReference type="ChEBI" id="CHEBI:58052"/>
        <dbReference type="ChEBI" id="CHEBI:58223"/>
        <dbReference type="ChEBI" id="CHEBI:231332"/>
    </reaction>
    <physiologicalReaction direction="left-to-right" evidence="12">
        <dbReference type="Rhea" id="RHEA:79956"/>
    </physiologicalReaction>
</comment>
<dbReference type="GO" id="GO:0005789">
    <property type="term" value="C:endoplasmic reticulum membrane"/>
    <property type="evidence" value="ECO:0007669"/>
    <property type="project" value="UniProtKB-SubCell"/>
</dbReference>
<evidence type="ECO:0000256" key="2">
    <source>
        <dbReference type="ARBA" id="ARBA00009995"/>
    </source>
</evidence>
<dbReference type="SUPFAM" id="SSF53756">
    <property type="entry name" value="UDP-Glycosyltransferase/glycogen phosphorylase"/>
    <property type="match status" value="1"/>
</dbReference>
<dbReference type="InterPro" id="IPR035595">
    <property type="entry name" value="UDP_glycos_trans_CS"/>
</dbReference>
<keyword evidence="10" id="KW-0325">Glycoprotein</keyword>
<dbReference type="GO" id="GO:0015020">
    <property type="term" value="F:glucuronosyltransferase activity"/>
    <property type="evidence" value="ECO:0007669"/>
    <property type="project" value="UniProtKB-EC"/>
</dbReference>
<keyword evidence="3 13" id="KW-0328">Glycosyltransferase</keyword>
<feature type="transmembrane region" description="Helical" evidence="14">
    <location>
        <begin position="456"/>
        <end position="479"/>
    </location>
</feature>
<organism evidence="15 16">
    <name type="scientific">Octodon degus</name>
    <name type="common">Degu</name>
    <name type="synonym">Sciurus degus</name>
    <dbReference type="NCBI Taxonomy" id="10160"/>
    <lineage>
        <taxon>Eukaryota</taxon>
        <taxon>Metazoa</taxon>
        <taxon>Chordata</taxon>
        <taxon>Craniata</taxon>
        <taxon>Vertebrata</taxon>
        <taxon>Euteleostomi</taxon>
        <taxon>Mammalia</taxon>
        <taxon>Eutheria</taxon>
        <taxon>Euarchontoglires</taxon>
        <taxon>Glires</taxon>
        <taxon>Rodentia</taxon>
        <taxon>Hystricomorpha</taxon>
        <taxon>Octodontidae</taxon>
        <taxon>Octodon</taxon>
    </lineage>
</organism>
<evidence type="ECO:0000256" key="1">
    <source>
        <dbReference type="ARBA" id="ARBA00004389"/>
    </source>
</evidence>
<dbReference type="EC" id="2.4.1.17" evidence="14"/>
<evidence type="ECO:0000256" key="5">
    <source>
        <dbReference type="ARBA" id="ARBA00022692"/>
    </source>
</evidence>
<evidence type="ECO:0000256" key="13">
    <source>
        <dbReference type="RuleBase" id="RU003718"/>
    </source>
</evidence>
<evidence type="ECO:0000313" key="15">
    <source>
        <dbReference type="Proteomes" id="UP000515203"/>
    </source>
</evidence>
<keyword evidence="7" id="KW-0256">Endoplasmic reticulum</keyword>
<evidence type="ECO:0000256" key="11">
    <source>
        <dbReference type="ARBA" id="ARBA00049912"/>
    </source>
</evidence>
<dbReference type="CDD" id="cd03784">
    <property type="entry name" value="GT1_Gtf-like"/>
    <property type="match status" value="1"/>
</dbReference>
<comment type="subcellular location">
    <subcellularLocation>
        <location evidence="1">Endoplasmic reticulum membrane</location>
        <topology evidence="1">Single-pass membrane protein</topology>
    </subcellularLocation>
    <subcellularLocation>
        <location evidence="14">Membrane</location>
        <topology evidence="14">Single-pass membrane protein</topology>
    </subcellularLocation>
</comment>
<dbReference type="GeneID" id="101575991"/>
<keyword evidence="6" id="KW-0732">Signal</keyword>
<dbReference type="Gene3D" id="3.40.50.2000">
    <property type="entry name" value="Glycogen Phosphorylase B"/>
    <property type="match status" value="2"/>
</dbReference>
<dbReference type="PROSITE" id="PS00375">
    <property type="entry name" value="UDPGT"/>
    <property type="match status" value="1"/>
</dbReference>
<dbReference type="InterPro" id="IPR002213">
    <property type="entry name" value="UDP_glucos_trans"/>
</dbReference>
<comment type="catalytic activity">
    <reaction evidence="11">
        <text>glucuronate acceptor + UDP-alpha-D-glucuronate = acceptor beta-D-glucuronoside + UDP + H(+)</text>
        <dbReference type="Rhea" id="RHEA:21032"/>
        <dbReference type="ChEBI" id="CHEBI:15378"/>
        <dbReference type="ChEBI" id="CHEBI:58052"/>
        <dbReference type="ChEBI" id="CHEBI:58223"/>
        <dbReference type="ChEBI" id="CHEBI:132367"/>
        <dbReference type="ChEBI" id="CHEBI:132368"/>
        <dbReference type="EC" id="2.4.1.17"/>
    </reaction>
    <physiologicalReaction direction="left-to-right" evidence="11">
        <dbReference type="Rhea" id="RHEA:21033"/>
    </physiologicalReaction>
</comment>
<gene>
    <name evidence="16" type="primary">LOC101575991</name>
</gene>
<evidence type="ECO:0000256" key="9">
    <source>
        <dbReference type="ARBA" id="ARBA00023136"/>
    </source>
</evidence>
<evidence type="ECO:0000256" key="10">
    <source>
        <dbReference type="ARBA" id="ARBA00023180"/>
    </source>
</evidence>
<sequence length="498" mass="56633">MDGSHWFTMRSVVEKLIQRGHEVVMVMPEVSWQLGQSLNLTVKTYSTSYTLEDLDRSFKEFADVHWKNPESNIFFTSEGSSFRFFELCFSHCRSLFNDEKLVQYLKESSFDAVFLDPFDSCGLVVAKYFSLPSIVFARGIFCHYLEEGAQCPAPLSYVPRILLGFSDAMSFSERVWNHIFHLEEHVFCRYLFTKALEMASEILQTPVTAYDLFSHTSIWLIRGDFVFDYPKPVMPNMVFVGGINCREGKPLAKEFEAYVNASGEHGVVVFSLGSMVSEIPEKKAMAIAEGLGRIPQTVLWRYTGTPPSNLAKNTILVKWLPQNDLLGHPKTRAFITHAGSHGIYEGICNGVPMVMMPLFGDQMDNAKRMETRGAGVTLNVLEMTSDDLEGALKKVIYDKSYKENILRLSSLHKDRPIEPLDLAVFWVEFVMRHKGAPHLRPAAHDLTWYQYHSLDVIGFLLAIVLVVAFITFKCCAYGFRKCFGKKGRGKKTHKSKTH</sequence>
<dbReference type="PANTHER" id="PTHR48043:SF161">
    <property type="entry name" value="UDP GLUCURONOSYLTRANSFERASE FAMILY 1 MEMBER A1"/>
    <property type="match status" value="1"/>
</dbReference>
<evidence type="ECO:0000256" key="6">
    <source>
        <dbReference type="ARBA" id="ARBA00022729"/>
    </source>
</evidence>
<reference evidence="16" key="1">
    <citation type="submission" date="2025-08" db="UniProtKB">
        <authorList>
            <consortium name="RefSeq"/>
        </authorList>
    </citation>
    <scope>IDENTIFICATION</scope>
</reference>
<keyword evidence="15" id="KW-1185">Reference proteome</keyword>
<evidence type="ECO:0000256" key="12">
    <source>
        <dbReference type="ARBA" id="ARBA00051633"/>
    </source>
</evidence>
<keyword evidence="4 13" id="KW-0808">Transferase</keyword>
<evidence type="ECO:0000256" key="4">
    <source>
        <dbReference type="ARBA" id="ARBA00022679"/>
    </source>
</evidence>
<name>A0A6P6F0E4_OCTDE</name>
<keyword evidence="9 14" id="KW-0472">Membrane</keyword>
<dbReference type="Proteomes" id="UP000515203">
    <property type="component" value="Unplaced"/>
</dbReference>
<dbReference type="RefSeq" id="XP_023578055.1">
    <property type="nucleotide sequence ID" value="XM_023722287.1"/>
</dbReference>
<dbReference type="FunFam" id="3.40.50.2000:FF:000092">
    <property type="entry name" value="UDP-glucuronosyltransferase"/>
    <property type="match status" value="1"/>
</dbReference>
<evidence type="ECO:0000313" key="16">
    <source>
        <dbReference type="RefSeq" id="XP_023578055.1"/>
    </source>
</evidence>
<comment type="similarity">
    <text evidence="2 13">Belongs to the UDP-glycosyltransferase family.</text>
</comment>
<dbReference type="AlphaFoldDB" id="A0A6P6F0E4"/>
<protein>
    <recommendedName>
        <fullName evidence="14">UDP-glucuronosyltransferase</fullName>
        <ecNumber evidence="14">2.4.1.17</ecNumber>
    </recommendedName>
</protein>
<dbReference type="PANTHER" id="PTHR48043">
    <property type="entry name" value="EG:EG0003.4 PROTEIN-RELATED"/>
    <property type="match status" value="1"/>
</dbReference>
<proteinExistence type="inferred from homology"/>
<evidence type="ECO:0000256" key="14">
    <source>
        <dbReference type="RuleBase" id="RU362059"/>
    </source>
</evidence>
<accession>A0A6P6F0E4</accession>
<keyword evidence="8 14" id="KW-1133">Transmembrane helix</keyword>